<reference evidence="3 4" key="1">
    <citation type="submission" date="2020-01" db="EMBL/GenBank/DDBJ databases">
        <authorList>
            <consortium name="DOE Joint Genome Institute"/>
            <person name="Haridas S."/>
            <person name="Albert R."/>
            <person name="Binder M."/>
            <person name="Bloem J."/>
            <person name="Labutti K."/>
            <person name="Salamov A."/>
            <person name="Andreopoulos B."/>
            <person name="Baker S.E."/>
            <person name="Barry K."/>
            <person name="Bills G."/>
            <person name="Bluhm B.H."/>
            <person name="Cannon C."/>
            <person name="Castanera R."/>
            <person name="Culley D.E."/>
            <person name="Daum C."/>
            <person name="Ezra D."/>
            <person name="Gonzalez J.B."/>
            <person name="Henrissat B."/>
            <person name="Kuo A."/>
            <person name="Liang C."/>
            <person name="Lipzen A."/>
            <person name="Lutzoni F."/>
            <person name="Magnuson J."/>
            <person name="Mondo S."/>
            <person name="Nolan M."/>
            <person name="Ohm R."/>
            <person name="Pangilinan J."/>
            <person name="Park H.-J.H."/>
            <person name="Ramirez L."/>
            <person name="Alfaro M."/>
            <person name="Sun H."/>
            <person name="Tritt A."/>
            <person name="Yoshinaga Y."/>
            <person name="Zwiers L.-H.L."/>
            <person name="Turgeon B.G."/>
            <person name="Goodwin S.B."/>
            <person name="Spatafora J.W."/>
            <person name="Crous P.W."/>
            <person name="Grigoriev I.V."/>
        </authorList>
    </citation>
    <scope>NUCLEOTIDE SEQUENCE [LARGE SCALE GENOMIC DNA]</scope>
    <source>
        <strain evidence="3 4">CBS 611.86</strain>
    </source>
</reference>
<evidence type="ECO:0000313" key="4">
    <source>
        <dbReference type="Proteomes" id="UP000481861"/>
    </source>
</evidence>
<dbReference type="Proteomes" id="UP000481861">
    <property type="component" value="Unassembled WGS sequence"/>
</dbReference>
<protein>
    <submittedName>
        <fullName evidence="3">Uncharacterized protein</fullName>
    </submittedName>
</protein>
<accession>A0A7C8I023</accession>
<keyword evidence="2" id="KW-0812">Transmembrane</keyword>
<organism evidence="3 4">
    <name type="scientific">Massariosphaeria phaeospora</name>
    <dbReference type="NCBI Taxonomy" id="100035"/>
    <lineage>
        <taxon>Eukaryota</taxon>
        <taxon>Fungi</taxon>
        <taxon>Dikarya</taxon>
        <taxon>Ascomycota</taxon>
        <taxon>Pezizomycotina</taxon>
        <taxon>Dothideomycetes</taxon>
        <taxon>Pleosporomycetidae</taxon>
        <taxon>Pleosporales</taxon>
        <taxon>Pleosporales incertae sedis</taxon>
        <taxon>Massariosphaeria</taxon>
    </lineage>
</organism>
<feature type="transmembrane region" description="Helical" evidence="2">
    <location>
        <begin position="236"/>
        <end position="260"/>
    </location>
</feature>
<sequence length="265" mass="30180">MGAYISHLDDQVIEEESDHMERPQKILDVQPNKRHHERLSQQLETLVSQMDGSNAEKLSTLIDSVIKLSRPTDDAARAAGSDELDGLLGGMIDLHAETHAAALLQSEREATELVKAREIGRLRAENTRLRTRVAQLEGKTMVQETQLKEKTAKLKEETKKVDEHITELKLEATSMKEATTRLNETSARMEKTTTRMEETTARMEEKTARLQRLCARLEALVEVFQRLRRMGPWAPFVGYLFTGFFLASQAFIYVFCMQIFESSVL</sequence>
<gene>
    <name evidence="3" type="ORF">BDV95DRAFT_583123</name>
</gene>
<keyword evidence="2" id="KW-0472">Membrane</keyword>
<dbReference type="EMBL" id="JAADJZ010000025">
    <property type="protein sequence ID" value="KAF2866897.1"/>
    <property type="molecule type" value="Genomic_DNA"/>
</dbReference>
<evidence type="ECO:0000256" key="1">
    <source>
        <dbReference type="SAM" id="MobiDB-lite"/>
    </source>
</evidence>
<feature type="compositionally biased region" description="Basic and acidic residues" evidence="1">
    <location>
        <begin position="187"/>
        <end position="203"/>
    </location>
</feature>
<dbReference type="AlphaFoldDB" id="A0A7C8I023"/>
<proteinExistence type="predicted"/>
<comment type="caution">
    <text evidence="3">The sequence shown here is derived from an EMBL/GenBank/DDBJ whole genome shotgun (WGS) entry which is preliminary data.</text>
</comment>
<feature type="region of interest" description="Disordered" evidence="1">
    <location>
        <begin position="180"/>
        <end position="203"/>
    </location>
</feature>
<evidence type="ECO:0000313" key="3">
    <source>
        <dbReference type="EMBL" id="KAF2866897.1"/>
    </source>
</evidence>
<name>A0A7C8I023_9PLEO</name>
<evidence type="ECO:0000256" key="2">
    <source>
        <dbReference type="SAM" id="Phobius"/>
    </source>
</evidence>
<keyword evidence="4" id="KW-1185">Reference proteome</keyword>
<keyword evidence="2" id="KW-1133">Transmembrane helix</keyword>